<evidence type="ECO:0000313" key="1">
    <source>
        <dbReference type="EMBL" id="VDI04814.1"/>
    </source>
</evidence>
<sequence>MFEVAANIIDIFVLTPFDALLCLRFLLPDNSLSASFSNLETHVCIPMMGWFSLPTFVSSPVL</sequence>
<accession>A0A8B6CIX3</accession>
<name>A0A8B6CIX3_MYTGA</name>
<dbReference type="AlphaFoldDB" id="A0A8B6CIX3"/>
<comment type="caution">
    <text evidence="1">The sequence shown here is derived from an EMBL/GenBank/DDBJ whole genome shotgun (WGS) entry which is preliminary data.</text>
</comment>
<proteinExistence type="predicted"/>
<protein>
    <submittedName>
        <fullName evidence="1">Uncharacterized protein</fullName>
    </submittedName>
</protein>
<dbReference type="EMBL" id="UYJE01001744">
    <property type="protein sequence ID" value="VDI04814.1"/>
    <property type="molecule type" value="Genomic_DNA"/>
</dbReference>
<reference evidence="1" key="1">
    <citation type="submission" date="2018-11" db="EMBL/GenBank/DDBJ databases">
        <authorList>
            <person name="Alioto T."/>
            <person name="Alioto T."/>
        </authorList>
    </citation>
    <scope>NUCLEOTIDE SEQUENCE</scope>
</reference>
<gene>
    <name evidence="1" type="ORF">MGAL_10B046329</name>
</gene>
<keyword evidence="2" id="KW-1185">Reference proteome</keyword>
<organism evidence="1 2">
    <name type="scientific">Mytilus galloprovincialis</name>
    <name type="common">Mediterranean mussel</name>
    <dbReference type="NCBI Taxonomy" id="29158"/>
    <lineage>
        <taxon>Eukaryota</taxon>
        <taxon>Metazoa</taxon>
        <taxon>Spiralia</taxon>
        <taxon>Lophotrochozoa</taxon>
        <taxon>Mollusca</taxon>
        <taxon>Bivalvia</taxon>
        <taxon>Autobranchia</taxon>
        <taxon>Pteriomorphia</taxon>
        <taxon>Mytilida</taxon>
        <taxon>Mytiloidea</taxon>
        <taxon>Mytilidae</taxon>
        <taxon>Mytilinae</taxon>
        <taxon>Mytilus</taxon>
    </lineage>
</organism>
<dbReference type="Proteomes" id="UP000596742">
    <property type="component" value="Unassembled WGS sequence"/>
</dbReference>
<evidence type="ECO:0000313" key="2">
    <source>
        <dbReference type="Proteomes" id="UP000596742"/>
    </source>
</evidence>